<keyword evidence="2" id="KW-1133">Transmembrane helix</keyword>
<keyword evidence="2" id="KW-0472">Membrane</keyword>
<feature type="compositionally biased region" description="Acidic residues" evidence="1">
    <location>
        <begin position="171"/>
        <end position="180"/>
    </location>
</feature>
<keyword evidence="2" id="KW-0812">Transmembrane</keyword>
<feature type="region of interest" description="Disordered" evidence="1">
    <location>
        <begin position="1"/>
        <end position="208"/>
    </location>
</feature>
<organism evidence="3 4">
    <name type="scientific">Gossypium arboreum</name>
    <name type="common">Tree cotton</name>
    <name type="synonym">Gossypium nanking</name>
    <dbReference type="NCBI Taxonomy" id="29729"/>
    <lineage>
        <taxon>Eukaryota</taxon>
        <taxon>Viridiplantae</taxon>
        <taxon>Streptophyta</taxon>
        <taxon>Embryophyta</taxon>
        <taxon>Tracheophyta</taxon>
        <taxon>Spermatophyta</taxon>
        <taxon>Magnoliopsida</taxon>
        <taxon>eudicotyledons</taxon>
        <taxon>Gunneridae</taxon>
        <taxon>Pentapetalae</taxon>
        <taxon>rosids</taxon>
        <taxon>malvids</taxon>
        <taxon>Malvales</taxon>
        <taxon>Malvaceae</taxon>
        <taxon>Malvoideae</taxon>
        <taxon>Gossypium</taxon>
    </lineage>
</organism>
<reference evidence="3 4" key="1">
    <citation type="submission" date="2023-03" db="EMBL/GenBank/DDBJ databases">
        <title>WGS of Gossypium arboreum.</title>
        <authorList>
            <person name="Yu D."/>
        </authorList>
    </citation>
    <scope>NUCLEOTIDE SEQUENCE [LARGE SCALE GENOMIC DNA]</scope>
    <source>
        <tissue evidence="3">Leaf</tissue>
    </source>
</reference>
<gene>
    <name evidence="3" type="ORF">PVK06_044413</name>
</gene>
<name>A0ABR0MR52_GOSAR</name>
<dbReference type="EMBL" id="JARKNE010000012">
    <property type="protein sequence ID" value="KAK5776454.1"/>
    <property type="molecule type" value="Genomic_DNA"/>
</dbReference>
<feature type="transmembrane region" description="Helical" evidence="2">
    <location>
        <begin position="238"/>
        <end position="257"/>
    </location>
</feature>
<feature type="compositionally biased region" description="Basic residues" evidence="1">
    <location>
        <begin position="12"/>
        <end position="24"/>
    </location>
</feature>
<evidence type="ECO:0000313" key="4">
    <source>
        <dbReference type="Proteomes" id="UP001358586"/>
    </source>
</evidence>
<keyword evidence="4" id="KW-1185">Reference proteome</keyword>
<protein>
    <submittedName>
        <fullName evidence="3">Uncharacterized protein</fullName>
    </submittedName>
</protein>
<dbReference type="Proteomes" id="UP001358586">
    <property type="component" value="Chromosome 12"/>
</dbReference>
<evidence type="ECO:0000256" key="1">
    <source>
        <dbReference type="SAM" id="MobiDB-lite"/>
    </source>
</evidence>
<evidence type="ECO:0000256" key="2">
    <source>
        <dbReference type="SAM" id="Phobius"/>
    </source>
</evidence>
<feature type="compositionally biased region" description="Acidic residues" evidence="1">
    <location>
        <begin position="152"/>
        <end position="162"/>
    </location>
</feature>
<feature type="compositionally biased region" description="Low complexity" evidence="1">
    <location>
        <begin position="69"/>
        <end position="81"/>
    </location>
</feature>
<sequence>MGTSSKREAKKTPKKQVAAKKQKKNDRVAQAIVKKKAEEKMRKKTKKKKETSSSSDDSSDSKDKEKLASNSVSSESGSEENSPSDEEVPDKNKMPVVAKKGSVPAAKTKKVDSSSNFSSHDGFVEEEEPQKVALPNSVAKSVPSVTASSDSNSEEDSDEEKNEDSSSSSFDDSDSEEEMDFEAKKPVNGKTSEKEYSSGRSSKTNFYKDEAPSNKVLVALKKPLPTTRSKQPKEVSPPYFFTLIIAFLVIGIIFWEYDNL</sequence>
<feature type="compositionally biased region" description="Basic and acidic residues" evidence="1">
    <location>
        <begin position="1"/>
        <end position="11"/>
    </location>
</feature>
<proteinExistence type="predicted"/>
<evidence type="ECO:0000313" key="3">
    <source>
        <dbReference type="EMBL" id="KAK5776454.1"/>
    </source>
</evidence>
<comment type="caution">
    <text evidence="3">The sequence shown here is derived from an EMBL/GenBank/DDBJ whole genome shotgun (WGS) entry which is preliminary data.</text>
</comment>
<accession>A0ABR0MR52</accession>
<feature type="compositionally biased region" description="Basic and acidic residues" evidence="1">
    <location>
        <begin position="181"/>
        <end position="197"/>
    </location>
</feature>